<dbReference type="GO" id="GO:0016758">
    <property type="term" value="F:hexosyltransferase activity"/>
    <property type="evidence" value="ECO:0007669"/>
    <property type="project" value="UniProtKB-ARBA"/>
</dbReference>
<proteinExistence type="predicted"/>
<feature type="domain" description="Glycosyltransferase 2-like" evidence="1">
    <location>
        <begin position="367"/>
        <end position="496"/>
    </location>
</feature>
<sequence>MAHIFLYTDLSPSRPWLFATIYANLTLLSKFGLKLGPLDPWSCELIPSHMLFWNPVPENESPPPGMAQGMGELSQKIEAGQNILLMSYSPHLLAHQSLARLLRSHVDLNKHEVRAVFVAGRPVCVFEQRWREARKTLSEAVGQAFTEQYRALSSIIMEARREWGENNVTLLPDLSDSPTAGRSDALAQSLFAALGCPPPIVPDPLPRHPLFLDSLEARRLSWALEVRDNAWPKLDERRFLDCLSMMERDWGTAPLSPRKLRQILIREGAADQRTLETFLELAPGSLDCPEWLATQAEADFFSPLPGDKIKAFASALPSAVRIPLRQRYALDASLLSEDQKGLAEALSAVASDETAVIGEPVPPVMLTVLTMTYNHEAYIAECMDGVLAQRTDFSVQHLVLDHHSTDRTAGIVAAYAARHPSIRPVILSQRRPFENVTGLFSRCRTTYAALCDGDDYFTDPFKLQKQVDFLESHPHCALCFHPVSVVFENGEQPGVYPPPSMLPRGVREEYYLADMFQGNLIQTNSVVYRWRFRDGMPEWFRPDLCPGDWYWHLLHAEMGKIGFLPKVMSVYRRHKNAVYSMAFISPIEHHRIHGMTELSTYQAFNEHFHGRYFRRLAMLANDIFADFFKIYSNEGDKTLLDQASKNFPGFACYFLQSLKVVRKKRPGLGVHSGEAQLRSEE</sequence>
<gene>
    <name evidence="2" type="ORF">AXF13_13895</name>
</gene>
<dbReference type="STRING" id="44742.AXF13_13895"/>
<dbReference type="PANTHER" id="PTHR22916">
    <property type="entry name" value="GLYCOSYLTRANSFERASE"/>
    <property type="match status" value="1"/>
</dbReference>
<dbReference type="Gene3D" id="3.90.550.10">
    <property type="entry name" value="Spore Coat Polysaccharide Biosynthesis Protein SpsA, Chain A"/>
    <property type="match status" value="1"/>
</dbReference>
<evidence type="ECO:0000313" key="2">
    <source>
        <dbReference type="EMBL" id="AMD91126.1"/>
    </source>
</evidence>
<dbReference type="InterPro" id="IPR029044">
    <property type="entry name" value="Nucleotide-diphossugar_trans"/>
</dbReference>
<dbReference type="SUPFAM" id="SSF53448">
    <property type="entry name" value="Nucleotide-diphospho-sugar transferases"/>
    <property type="match status" value="1"/>
</dbReference>
<reference evidence="3" key="1">
    <citation type="submission" date="2016-02" db="EMBL/GenBank/DDBJ databases">
        <authorList>
            <person name="Holder M.E."/>
            <person name="Ajami N.J."/>
            <person name="Petrosino J.F."/>
        </authorList>
    </citation>
    <scope>NUCLEOTIDE SEQUENCE [LARGE SCALE GENOMIC DNA]</scope>
    <source>
        <strain evidence="3">CCUG 45958</strain>
    </source>
</reference>
<dbReference type="Pfam" id="PF00535">
    <property type="entry name" value="Glycos_transf_2"/>
    <property type="match status" value="1"/>
</dbReference>
<evidence type="ECO:0000313" key="3">
    <source>
        <dbReference type="Proteomes" id="UP000069241"/>
    </source>
</evidence>
<protein>
    <recommendedName>
        <fullName evidence="1">Glycosyltransferase 2-like domain-containing protein</fullName>
    </recommendedName>
</protein>
<dbReference type="AlphaFoldDB" id="A0A120KME6"/>
<evidence type="ECO:0000259" key="1">
    <source>
        <dbReference type="Pfam" id="PF00535"/>
    </source>
</evidence>
<organism evidence="2 3">
    <name type="scientific">Desulfovibrio fairfieldensis</name>
    <dbReference type="NCBI Taxonomy" id="44742"/>
    <lineage>
        <taxon>Bacteria</taxon>
        <taxon>Pseudomonadati</taxon>
        <taxon>Thermodesulfobacteriota</taxon>
        <taxon>Desulfovibrionia</taxon>
        <taxon>Desulfovibrionales</taxon>
        <taxon>Desulfovibrionaceae</taxon>
        <taxon>Desulfovibrio</taxon>
    </lineage>
</organism>
<keyword evidence="3" id="KW-1185">Reference proteome</keyword>
<dbReference type="RefSeq" id="WP_062254134.1">
    <property type="nucleotide sequence ID" value="NZ_CP014229.1"/>
</dbReference>
<dbReference type="Proteomes" id="UP000069241">
    <property type="component" value="Chromosome"/>
</dbReference>
<dbReference type="PANTHER" id="PTHR22916:SF3">
    <property type="entry name" value="UDP-GLCNAC:BETAGAL BETA-1,3-N-ACETYLGLUCOSAMINYLTRANSFERASE-LIKE PROTEIN 1"/>
    <property type="match status" value="1"/>
</dbReference>
<name>A0A120KME6_9BACT</name>
<dbReference type="InterPro" id="IPR001173">
    <property type="entry name" value="Glyco_trans_2-like"/>
</dbReference>
<dbReference type="EMBL" id="CP014229">
    <property type="protein sequence ID" value="AMD91126.1"/>
    <property type="molecule type" value="Genomic_DNA"/>
</dbReference>
<accession>A0A120KME6</accession>
<dbReference type="KEGG" id="dfi:AXF13_13895"/>